<keyword evidence="3" id="KW-0645">Protease</keyword>
<evidence type="ECO:0000313" key="3">
    <source>
        <dbReference type="EMBL" id="MDP5138177.1"/>
    </source>
</evidence>
<feature type="chain" id="PRO_5045173434" evidence="2">
    <location>
        <begin position="21"/>
        <end position="1015"/>
    </location>
</feature>
<feature type="signal peptide" evidence="2">
    <location>
        <begin position="1"/>
        <end position="20"/>
    </location>
</feature>
<protein>
    <submittedName>
        <fullName evidence="3">M6 family metalloprotease domain-containing protein</fullName>
    </submittedName>
</protein>
<feature type="region of interest" description="Disordered" evidence="1">
    <location>
        <begin position="425"/>
        <end position="444"/>
    </location>
</feature>
<dbReference type="Gene3D" id="2.60.40.10">
    <property type="entry name" value="Immunoglobulins"/>
    <property type="match status" value="1"/>
</dbReference>
<dbReference type="SUPFAM" id="SSF55486">
    <property type="entry name" value="Metalloproteases ('zincins'), catalytic domain"/>
    <property type="match status" value="1"/>
</dbReference>
<dbReference type="Pfam" id="PF22352">
    <property type="entry name" value="K319L-like_PKD"/>
    <property type="match status" value="2"/>
</dbReference>
<keyword evidence="3" id="KW-0482">Metalloprotease</keyword>
<dbReference type="Gene3D" id="2.60.40.3010">
    <property type="match status" value="2"/>
</dbReference>
<dbReference type="Gene3D" id="3.40.390.10">
    <property type="entry name" value="Collagenase (Catalytic Domain)"/>
    <property type="match status" value="1"/>
</dbReference>
<keyword evidence="3" id="KW-0378">Hydrolase</keyword>
<dbReference type="Proteomes" id="UP001231109">
    <property type="component" value="Unassembled WGS sequence"/>
</dbReference>
<dbReference type="PANTHER" id="PTHR41775">
    <property type="entry name" value="SECRETED PROTEIN-RELATED"/>
    <property type="match status" value="1"/>
</dbReference>
<evidence type="ECO:0000256" key="2">
    <source>
        <dbReference type="SAM" id="SignalP"/>
    </source>
</evidence>
<proteinExistence type="predicted"/>
<evidence type="ECO:0000256" key="1">
    <source>
        <dbReference type="SAM" id="MobiDB-lite"/>
    </source>
</evidence>
<accession>A0ABT9I451</accession>
<dbReference type="NCBIfam" id="TIGR03296">
    <property type="entry name" value="M6dom_TIGR03296"/>
    <property type="match status" value="1"/>
</dbReference>
<dbReference type="PANTHER" id="PTHR41775:SF1">
    <property type="entry name" value="PEPTIDASE M6-LIKE DOMAIN-CONTAINING PROTEIN"/>
    <property type="match status" value="1"/>
</dbReference>
<dbReference type="RefSeq" id="WP_305977339.1">
    <property type="nucleotide sequence ID" value="NZ_JAPJDZ010000107.1"/>
</dbReference>
<feature type="compositionally biased region" description="Polar residues" evidence="1">
    <location>
        <begin position="429"/>
        <end position="444"/>
    </location>
</feature>
<sequence length="1015" mass="110362">MFNKTFLPLILAMLAPALYATQPPTKEQISKYKQDGTYEQRVEAVKSLNNHHFNPALVRTFAKNHFTGKEKALNTLDQGPTPIDGAFPSIGSPKMLVLLVEFPDYPKNGTNTRESVHERIFGAGNSEEFPYDSQRNFYLRSSYNKLDIQGNVLDWYKTDYNRPLEDSNNSWWQVWQRIIKDAINYHEAQGHDFSQYDNDNDGDIDYAAVIWTGPTGEWASLWWGTFSGFGDDSFTVDGKTLSNISWQQISYQEDEGPFSPSTLIHETGHALGLPDYYDYNDDIGPKGGLGGMDQMAGNHDHNSFSKYVLGWLTPTVIGSGAQNVSLLPFSEKPSALLLNKDATADSKWEEFYIVEYRNRNANDQNLPNDGMVVWHVDATINEWGWFENNNSFSDDKLIRLVQADGLNEIELYGHGADAEDFFTTGDEFSPNSRPQSHLNNGEHSGVALTNINHSEANIALNAEVYPSVPRFTIENISDKSVIRVGQSISINVDTPTELDKLELYSNDQLVYSFAATSPFELDLTNDLLNKGSQELKIVATNQQGYKSTEFRDIVYLDGQPSNLLINLDAELDEPLNDMMAKAGMSVVHSEYFLPLSVQDFPVVHLNFGAVNSPWTDVGGGVSSSTFIGRAASTDEIAIIENYLTQGGNLILEGEGVFGLTSALQSLFDIGIAQSGINLNRVSGDSLFDNKTVDTDLSSNPRLISADLFESGSEQETTDLLTGTGSYYDSDAAQWLDVSGSCAQSKTVGAANAKVVIASCLTRYLANKDKAAVYNTYLAHFGVEQKLSGNTVPQINGGNDIAADERSVVNLSGVANDADGDSLSVNWAQLSGAVVSLNNNTTLTPSFTAPEVTEDQVLEFQLTVSDGEATVTDTVRVTVKHVNRIPTVSAGTAQTINEGTSVTISATADDADGDTLTITWTQTAGTTVSLSGGDSLTASFVAPQVSSDMTLTFQVNVSDGEEEAVDSVSITVRNTSTDNGGSNGDSSGSSGGGTSGFLLLLISALVLWRREQSISK</sequence>
<keyword evidence="2" id="KW-0732">Signal</keyword>
<reference evidence="3 4" key="1">
    <citation type="submission" date="2022-11" db="EMBL/GenBank/DDBJ databases">
        <title>Viruses from the air-sea interface of a natural surface slick.</title>
        <authorList>
            <person name="Rahlff J."/>
            <person name="Holmfeldt K."/>
        </authorList>
    </citation>
    <scope>NUCLEOTIDE SEQUENCE [LARGE SCALE GENOMIC DNA]</scope>
    <source>
        <strain evidence="3 4">SMS4</strain>
    </source>
</reference>
<gene>
    <name evidence="3" type="ORF">ORJ04_19705</name>
</gene>
<evidence type="ECO:0000313" key="4">
    <source>
        <dbReference type="Proteomes" id="UP001231109"/>
    </source>
</evidence>
<dbReference type="GO" id="GO:0008237">
    <property type="term" value="F:metallopeptidase activity"/>
    <property type="evidence" value="ECO:0007669"/>
    <property type="project" value="UniProtKB-KW"/>
</dbReference>
<organism evidence="3 4">
    <name type="scientific">Rheinheimera baltica</name>
    <dbReference type="NCBI Taxonomy" id="67576"/>
    <lineage>
        <taxon>Bacteria</taxon>
        <taxon>Pseudomonadati</taxon>
        <taxon>Pseudomonadota</taxon>
        <taxon>Gammaproteobacteria</taxon>
        <taxon>Chromatiales</taxon>
        <taxon>Chromatiaceae</taxon>
        <taxon>Rheinheimera</taxon>
    </lineage>
</organism>
<comment type="caution">
    <text evidence="3">The sequence shown here is derived from an EMBL/GenBank/DDBJ whole genome shotgun (WGS) entry which is preliminary data.</text>
</comment>
<dbReference type="EMBL" id="JAPJDZ010000107">
    <property type="protein sequence ID" value="MDP5138177.1"/>
    <property type="molecule type" value="Genomic_DNA"/>
</dbReference>
<name>A0ABT9I451_9GAMM</name>
<dbReference type="InterPro" id="IPR024079">
    <property type="entry name" value="MetalloPept_cat_dom_sf"/>
</dbReference>
<dbReference type="InterPro" id="IPR008757">
    <property type="entry name" value="Peptidase_M6-like_domain"/>
</dbReference>
<dbReference type="InterPro" id="IPR013783">
    <property type="entry name" value="Ig-like_fold"/>
</dbReference>
<keyword evidence="4" id="KW-1185">Reference proteome</keyword>